<dbReference type="Pfam" id="PF05275">
    <property type="entry name" value="CopB"/>
    <property type="match status" value="1"/>
</dbReference>
<keyword evidence="1" id="KW-0732">Signal</keyword>
<dbReference type="SUPFAM" id="SSF103515">
    <property type="entry name" value="Autotransporter"/>
    <property type="match status" value="1"/>
</dbReference>
<dbReference type="InterPro" id="IPR007939">
    <property type="entry name" value="Cu-R_B_prcur"/>
</dbReference>
<evidence type="ECO:0000313" key="3">
    <source>
        <dbReference type="Proteomes" id="UP001595528"/>
    </source>
</evidence>
<organism evidence="2 3">
    <name type="scientific">Marinibaculum pumilum</name>
    <dbReference type="NCBI Taxonomy" id="1766165"/>
    <lineage>
        <taxon>Bacteria</taxon>
        <taxon>Pseudomonadati</taxon>
        <taxon>Pseudomonadota</taxon>
        <taxon>Alphaproteobacteria</taxon>
        <taxon>Rhodospirillales</taxon>
        <taxon>Rhodospirillaceae</taxon>
        <taxon>Marinibaculum</taxon>
    </lineage>
</organism>
<dbReference type="Proteomes" id="UP001595528">
    <property type="component" value="Unassembled WGS sequence"/>
</dbReference>
<evidence type="ECO:0000313" key="2">
    <source>
        <dbReference type="EMBL" id="MFC3226561.1"/>
    </source>
</evidence>
<dbReference type="RefSeq" id="WP_379898595.1">
    <property type="nucleotide sequence ID" value="NZ_JBHRTR010000015.1"/>
</dbReference>
<dbReference type="InterPro" id="IPR036709">
    <property type="entry name" value="Autotransporte_beta_dom_sf"/>
</dbReference>
<name>A0ABV7KVY5_9PROT</name>
<proteinExistence type="predicted"/>
<feature type="signal peptide" evidence="1">
    <location>
        <begin position="1"/>
        <end position="23"/>
    </location>
</feature>
<dbReference type="EMBL" id="JBHRTR010000015">
    <property type="protein sequence ID" value="MFC3226561.1"/>
    <property type="molecule type" value="Genomic_DNA"/>
</dbReference>
<comment type="caution">
    <text evidence="2">The sequence shown here is derived from an EMBL/GenBank/DDBJ whole genome shotgun (WGS) entry which is preliminary data.</text>
</comment>
<accession>A0ABV7KVY5</accession>
<sequence length="235" mass="25484">MRYLAAIAVLAAVQAGAAGMAQAAEGLPPLFHLQVEQLEFRQGGGNAVAWEAFAWYGGDFDKALVKTEGERGSDGAFEKAEVQLLYSRLLTPFLDIQAGLRQDFRPEPGRSLAVLGLAGELPYGLEIDLAGFASDRGDLSARLELEYDLPITLDLVLQPKLELDAAVQDVPALHLGSGLTQLETGLRLRYHLSREVAPYLGIGWERKLGRTSELAEAEGEDPGSAYALVGIRFWF</sequence>
<keyword evidence="3" id="KW-1185">Reference proteome</keyword>
<feature type="chain" id="PRO_5046949075" evidence="1">
    <location>
        <begin position="24"/>
        <end position="235"/>
    </location>
</feature>
<gene>
    <name evidence="2" type="ORF">ACFOGJ_04925</name>
</gene>
<evidence type="ECO:0000256" key="1">
    <source>
        <dbReference type="SAM" id="SignalP"/>
    </source>
</evidence>
<reference evidence="3" key="1">
    <citation type="journal article" date="2019" name="Int. J. Syst. Evol. Microbiol.">
        <title>The Global Catalogue of Microorganisms (GCM) 10K type strain sequencing project: providing services to taxonomists for standard genome sequencing and annotation.</title>
        <authorList>
            <consortium name="The Broad Institute Genomics Platform"/>
            <consortium name="The Broad Institute Genome Sequencing Center for Infectious Disease"/>
            <person name="Wu L."/>
            <person name="Ma J."/>
        </authorList>
    </citation>
    <scope>NUCLEOTIDE SEQUENCE [LARGE SCALE GENOMIC DNA]</scope>
    <source>
        <strain evidence="3">KCTC 42964</strain>
    </source>
</reference>
<protein>
    <submittedName>
        <fullName evidence="2">Copper resistance protein B</fullName>
    </submittedName>
</protein>